<dbReference type="Pfam" id="PF17862">
    <property type="entry name" value="AAA_lid_3"/>
    <property type="match status" value="1"/>
</dbReference>
<dbReference type="InParanoid" id="A0A3B1JMV3"/>
<evidence type="ECO:0000256" key="2">
    <source>
        <dbReference type="ARBA" id="ARBA00022840"/>
    </source>
</evidence>
<sequence>MDAVVTPQIQKMPPVEDGDLVVLPPDSVDAGTQRCRLGPAVMEELGLKLGSPLLILLPRGSCLCTAWPRSDLANGYLQFQTTCAGVNLINYDAMKLSAQPTPQSENSYAGFNINLMKLQRLQRMKIKPLTCPRLKRLSVKVLVQSSETEPIQYIQELAKELLMGLYVHEKHLVSVARAGTQIQFIEVEKVNSGSQKAGLVTAETRLDLSSVQTVQNYRQALRKTPSVPLGGVEEVLSSLKEMLTVPLHYPGSLKRLGLPCPRGALLVGPPGVGKTQLVRNVVQKVGAALVTINGPVVVGSRPGESEENLRRAFDRARAAALDGPCVLFIDEIDALCPRRSESGSAPENRIVAQLLTLMDGIGSDESFIIIAATNQPDALDPALRRPGRFDREVVVGVPTLQQRFRILQCVSRGLPLSSTVDLQTIAEMTTGYVGADLSALCREAALQAILHTAQGGAENTNESVGQEHFDRALRLVPPSCLRSSVGVADFQPVSWERIGGLEDVKLKLKQVQRFTQSCTQSQKGDLTIFEEYLSSRHILIPIYSTE</sequence>
<reference evidence="4" key="4">
    <citation type="submission" date="2025-09" db="UniProtKB">
        <authorList>
            <consortium name="Ensembl"/>
        </authorList>
    </citation>
    <scope>IDENTIFICATION</scope>
</reference>
<dbReference type="FunCoup" id="A0A3B1JMV3">
    <property type="interactions" value="29"/>
</dbReference>
<reference evidence="5" key="1">
    <citation type="submission" date="2013-03" db="EMBL/GenBank/DDBJ databases">
        <authorList>
            <person name="Jeffery W."/>
            <person name="Warren W."/>
            <person name="Wilson R.K."/>
        </authorList>
    </citation>
    <scope>NUCLEOTIDE SEQUENCE</scope>
    <source>
        <strain evidence="5">female</strain>
    </source>
</reference>
<dbReference type="FunFam" id="3.40.50.300:FF:001161">
    <property type="entry name" value="spermatogenesis-associated protein 5-like protein 1"/>
    <property type="match status" value="1"/>
</dbReference>
<feature type="domain" description="AAA+ ATPase" evidence="3">
    <location>
        <begin position="260"/>
        <end position="399"/>
    </location>
</feature>
<dbReference type="Gene3D" id="1.10.8.60">
    <property type="match status" value="1"/>
</dbReference>
<dbReference type="SMART" id="SM00382">
    <property type="entry name" value="AAA"/>
    <property type="match status" value="1"/>
</dbReference>
<dbReference type="InterPro" id="IPR003593">
    <property type="entry name" value="AAA+_ATPase"/>
</dbReference>
<reference evidence="4" key="3">
    <citation type="submission" date="2025-08" db="UniProtKB">
        <authorList>
            <consortium name="Ensembl"/>
        </authorList>
    </citation>
    <scope>IDENTIFICATION</scope>
</reference>
<dbReference type="GO" id="GO:0016887">
    <property type="term" value="F:ATP hydrolysis activity"/>
    <property type="evidence" value="ECO:0007669"/>
    <property type="project" value="InterPro"/>
</dbReference>
<proteinExistence type="predicted"/>
<dbReference type="InterPro" id="IPR003959">
    <property type="entry name" value="ATPase_AAA_core"/>
</dbReference>
<dbReference type="InterPro" id="IPR050168">
    <property type="entry name" value="AAA_ATPase_domain"/>
</dbReference>
<evidence type="ECO:0000313" key="4">
    <source>
        <dbReference type="Ensembl" id="ENSAMXP00000043653.1"/>
    </source>
</evidence>
<evidence type="ECO:0000313" key="5">
    <source>
        <dbReference type="Proteomes" id="UP000018467"/>
    </source>
</evidence>
<dbReference type="PANTHER" id="PTHR23077:SF171">
    <property type="entry name" value="NUCLEAR VALOSIN-CONTAINING PROTEIN-LIKE"/>
    <property type="match status" value="1"/>
</dbReference>
<evidence type="ECO:0000256" key="1">
    <source>
        <dbReference type="ARBA" id="ARBA00022741"/>
    </source>
</evidence>
<dbReference type="PANTHER" id="PTHR23077">
    <property type="entry name" value="AAA-FAMILY ATPASE"/>
    <property type="match status" value="1"/>
</dbReference>
<evidence type="ECO:0000259" key="3">
    <source>
        <dbReference type="SMART" id="SM00382"/>
    </source>
</evidence>
<keyword evidence="2" id="KW-0067">ATP-binding</keyword>
<dbReference type="Ensembl" id="ENSAMXT00000033274.1">
    <property type="protein sequence ID" value="ENSAMXP00000043653.1"/>
    <property type="gene ID" value="ENSAMXG00000031455.1"/>
</dbReference>
<dbReference type="SUPFAM" id="SSF52540">
    <property type="entry name" value="P-loop containing nucleoside triphosphate hydrolases"/>
    <property type="match status" value="1"/>
</dbReference>
<organism evidence="4 5">
    <name type="scientific">Astyanax mexicanus</name>
    <name type="common">Blind cave fish</name>
    <name type="synonym">Astyanax fasciatus mexicanus</name>
    <dbReference type="NCBI Taxonomy" id="7994"/>
    <lineage>
        <taxon>Eukaryota</taxon>
        <taxon>Metazoa</taxon>
        <taxon>Chordata</taxon>
        <taxon>Craniata</taxon>
        <taxon>Vertebrata</taxon>
        <taxon>Euteleostomi</taxon>
        <taxon>Actinopterygii</taxon>
        <taxon>Neopterygii</taxon>
        <taxon>Teleostei</taxon>
        <taxon>Ostariophysi</taxon>
        <taxon>Characiformes</taxon>
        <taxon>Characoidei</taxon>
        <taxon>Acestrorhamphidae</taxon>
        <taxon>Acestrorhamphinae</taxon>
        <taxon>Astyanax</taxon>
    </lineage>
</organism>
<dbReference type="Gene3D" id="3.40.50.300">
    <property type="entry name" value="P-loop containing nucleotide triphosphate hydrolases"/>
    <property type="match status" value="1"/>
</dbReference>
<dbReference type="Proteomes" id="UP000018467">
    <property type="component" value="Unassembled WGS sequence"/>
</dbReference>
<dbReference type="InterPro" id="IPR041569">
    <property type="entry name" value="AAA_lid_3"/>
</dbReference>
<accession>A0A3B1JMV3</accession>
<dbReference type="AlphaFoldDB" id="A0A3B1JMV3"/>
<protein>
    <submittedName>
        <fullName evidence="4">AFG2 AAA ATPase homolog B</fullName>
    </submittedName>
</protein>
<keyword evidence="1" id="KW-0547">Nucleotide-binding</keyword>
<dbReference type="GeneTree" id="ENSGT00940000160700"/>
<dbReference type="InterPro" id="IPR027417">
    <property type="entry name" value="P-loop_NTPase"/>
</dbReference>
<dbReference type="Pfam" id="PF00004">
    <property type="entry name" value="AAA"/>
    <property type="match status" value="1"/>
</dbReference>
<reference evidence="5" key="2">
    <citation type="journal article" date="2014" name="Nat. Commun.">
        <title>The cavefish genome reveals candidate genes for eye loss.</title>
        <authorList>
            <person name="McGaugh S.E."/>
            <person name="Gross J.B."/>
            <person name="Aken B."/>
            <person name="Blin M."/>
            <person name="Borowsky R."/>
            <person name="Chalopin D."/>
            <person name="Hinaux H."/>
            <person name="Jeffery W.R."/>
            <person name="Keene A."/>
            <person name="Ma L."/>
            <person name="Minx P."/>
            <person name="Murphy D."/>
            <person name="O'Quin K.E."/>
            <person name="Retaux S."/>
            <person name="Rohner N."/>
            <person name="Searle S.M."/>
            <person name="Stahl B.A."/>
            <person name="Tabin C."/>
            <person name="Volff J.N."/>
            <person name="Yoshizawa M."/>
            <person name="Warren W.C."/>
        </authorList>
    </citation>
    <scope>NUCLEOTIDE SEQUENCE [LARGE SCALE GENOMIC DNA]</scope>
    <source>
        <strain evidence="5">female</strain>
    </source>
</reference>
<dbReference type="GO" id="GO:0005524">
    <property type="term" value="F:ATP binding"/>
    <property type="evidence" value="ECO:0007669"/>
    <property type="project" value="UniProtKB-KW"/>
</dbReference>
<name>A0A3B1JMV3_ASTMX</name>
<keyword evidence="5" id="KW-1185">Reference proteome</keyword>
<dbReference type="STRING" id="7994.ENSAMXP00000043653"/>
<dbReference type="Bgee" id="ENSAMXG00000031455">
    <property type="expression patterns" value="Expressed in muscle tissue and 11 other cell types or tissues"/>
</dbReference>